<evidence type="ECO:0000256" key="5">
    <source>
        <dbReference type="ARBA" id="ARBA00022679"/>
    </source>
</evidence>
<evidence type="ECO:0000256" key="9">
    <source>
        <dbReference type="ARBA" id="ARBA00022909"/>
    </source>
</evidence>
<name>A0A9Q5B000_PSEFR</name>
<dbReference type="RefSeq" id="WP_095040936.1">
    <property type="nucleotide sequence ID" value="NZ_JAAEBQ010000008.1"/>
</dbReference>
<keyword evidence="8" id="KW-0067">ATP-binding</keyword>
<dbReference type="GO" id="GO:0005524">
    <property type="term" value="F:ATP binding"/>
    <property type="evidence" value="ECO:0007669"/>
    <property type="project" value="UniProtKB-KW"/>
</dbReference>
<comment type="pathway">
    <text evidence="1">Cofactor biosynthesis; tetrahydrofolate biosynthesis; 2-amino-4-hydroxy-6-hydroxymethyl-7,8-dihydropteridine diphosphate from 7,8-dihydroneopterin triphosphate: step 4/4.</text>
</comment>
<feature type="domain" description="7,8-dihydro-6-hydroxymethylpterin-pyrophosphokinase" evidence="13">
    <location>
        <begin position="87"/>
        <end position="98"/>
    </location>
</feature>
<proteinExistence type="inferred from homology"/>
<accession>A0A9Q5B000</accession>
<protein>
    <recommendedName>
        <fullName evidence="4">2-amino-4-hydroxy-6-hydroxymethyldihydropteridine pyrophosphokinase</fullName>
        <ecNumber evidence="3">2.7.6.3</ecNumber>
    </recommendedName>
    <alternativeName>
        <fullName evidence="11">6-hydroxymethyl-7,8-dihydropterin pyrophosphokinase</fullName>
    </alternativeName>
    <alternativeName>
        <fullName evidence="12">7,8-dihydro-6-hydroxymethylpterin-pyrophosphokinase</fullName>
    </alternativeName>
</protein>
<dbReference type="InterPro" id="IPR000550">
    <property type="entry name" value="Hppk"/>
</dbReference>
<dbReference type="EMBL" id="JAAQYX010000005">
    <property type="protein sequence ID" value="NNB48858.1"/>
    <property type="molecule type" value="Genomic_DNA"/>
</dbReference>
<dbReference type="PROSITE" id="PS00794">
    <property type="entry name" value="HPPK"/>
    <property type="match status" value="1"/>
</dbReference>
<dbReference type="GO" id="GO:0046656">
    <property type="term" value="P:folic acid biosynthetic process"/>
    <property type="evidence" value="ECO:0007669"/>
    <property type="project" value="UniProtKB-KW"/>
</dbReference>
<evidence type="ECO:0000256" key="10">
    <source>
        <dbReference type="ARBA" id="ARBA00029409"/>
    </source>
</evidence>
<evidence type="ECO:0000313" key="14">
    <source>
        <dbReference type="EMBL" id="NNB48858.1"/>
    </source>
</evidence>
<dbReference type="Pfam" id="PF01288">
    <property type="entry name" value="HPPK"/>
    <property type="match status" value="1"/>
</dbReference>
<dbReference type="PANTHER" id="PTHR43071">
    <property type="entry name" value="2-AMINO-4-HYDROXY-6-HYDROXYMETHYLDIHYDROPTERIDINE PYROPHOSPHOKINASE"/>
    <property type="match status" value="1"/>
</dbReference>
<evidence type="ECO:0000256" key="4">
    <source>
        <dbReference type="ARBA" id="ARBA00016218"/>
    </source>
</evidence>
<evidence type="ECO:0000313" key="15">
    <source>
        <dbReference type="Proteomes" id="UP000564604"/>
    </source>
</evidence>
<dbReference type="GO" id="GO:0003848">
    <property type="term" value="F:2-amino-4-hydroxy-6-hydroxymethyldihydropteridine diphosphokinase activity"/>
    <property type="evidence" value="ECO:0007669"/>
    <property type="project" value="UniProtKB-EC"/>
</dbReference>
<keyword evidence="6" id="KW-0547">Nucleotide-binding</keyword>
<evidence type="ECO:0000256" key="12">
    <source>
        <dbReference type="ARBA" id="ARBA00033413"/>
    </source>
</evidence>
<evidence type="ECO:0000256" key="7">
    <source>
        <dbReference type="ARBA" id="ARBA00022777"/>
    </source>
</evidence>
<evidence type="ECO:0000256" key="8">
    <source>
        <dbReference type="ARBA" id="ARBA00022840"/>
    </source>
</evidence>
<dbReference type="CDD" id="cd00483">
    <property type="entry name" value="HPPK"/>
    <property type="match status" value="1"/>
</dbReference>
<comment type="similarity">
    <text evidence="2">Belongs to the HPPK family.</text>
</comment>
<dbReference type="GO" id="GO:0016301">
    <property type="term" value="F:kinase activity"/>
    <property type="evidence" value="ECO:0007669"/>
    <property type="project" value="UniProtKB-KW"/>
</dbReference>
<evidence type="ECO:0000256" key="11">
    <source>
        <dbReference type="ARBA" id="ARBA00029766"/>
    </source>
</evidence>
<reference evidence="14 15" key="1">
    <citation type="journal article" date="2020" name="Front. Microbiol.">
        <title>Genetic Organization of the aprX-lipA2 Operon Affects the Proteolytic Potential of Pseudomonas Species in Milk.</title>
        <authorList>
            <person name="Maier C."/>
            <person name="Huptas C."/>
            <person name="von Neubeck M."/>
            <person name="Scherer S."/>
            <person name="Wenning M."/>
            <person name="Lucking G."/>
        </authorList>
    </citation>
    <scope>NUCLEOTIDE SEQUENCE [LARGE SCALE GENOMIC DNA]</scope>
    <source>
        <strain evidence="14 15">WS 5094</strain>
    </source>
</reference>
<evidence type="ECO:0000256" key="3">
    <source>
        <dbReference type="ARBA" id="ARBA00013253"/>
    </source>
</evidence>
<evidence type="ECO:0000256" key="2">
    <source>
        <dbReference type="ARBA" id="ARBA00005810"/>
    </source>
</evidence>
<dbReference type="PANTHER" id="PTHR43071:SF1">
    <property type="entry name" value="2-AMINO-4-HYDROXY-6-HYDROXYMETHYLDIHYDROPTERIDINE PYROPHOSPHOKINASE"/>
    <property type="match status" value="1"/>
</dbReference>
<dbReference type="Proteomes" id="UP000564604">
    <property type="component" value="Unassembled WGS sequence"/>
</dbReference>
<evidence type="ECO:0000256" key="1">
    <source>
        <dbReference type="ARBA" id="ARBA00005051"/>
    </source>
</evidence>
<dbReference type="AlphaFoldDB" id="A0A9Q5B000"/>
<sequence>MERVYIGMGSNLADPADQLRSAVQALAQLPGCRFVGVSAFYQSDSLLPGQPRYTNAVAAIDSSLTPLDLLDALQAIELDQGRERHERWGPRTLDLDILLFGDRLIDDPRLKVPHYHMHARPFVLYPLAELAPASLELADGRTLAQLLNDCPFIGLERIAC</sequence>
<dbReference type="SUPFAM" id="SSF55083">
    <property type="entry name" value="6-hydroxymethyl-7,8-dihydropterin pyrophosphokinase, HPPK"/>
    <property type="match status" value="1"/>
</dbReference>
<comment type="caution">
    <text evidence="14">The sequence shown here is derived from an EMBL/GenBank/DDBJ whole genome shotgun (WGS) entry which is preliminary data.</text>
</comment>
<dbReference type="NCBIfam" id="TIGR01498">
    <property type="entry name" value="folK"/>
    <property type="match status" value="1"/>
</dbReference>
<organism evidence="14 15">
    <name type="scientific">Pseudomonas fragi</name>
    <dbReference type="NCBI Taxonomy" id="296"/>
    <lineage>
        <taxon>Bacteria</taxon>
        <taxon>Pseudomonadati</taxon>
        <taxon>Pseudomonadota</taxon>
        <taxon>Gammaproteobacteria</taxon>
        <taxon>Pseudomonadales</taxon>
        <taxon>Pseudomonadaceae</taxon>
        <taxon>Pseudomonas</taxon>
    </lineage>
</organism>
<gene>
    <name evidence="14" type="primary">folK</name>
    <name evidence="14" type="ORF">HBN89_06155</name>
</gene>
<dbReference type="InterPro" id="IPR035907">
    <property type="entry name" value="Hppk_sf"/>
</dbReference>
<evidence type="ECO:0000259" key="13">
    <source>
        <dbReference type="PROSITE" id="PS00794"/>
    </source>
</evidence>
<evidence type="ECO:0000256" key="6">
    <source>
        <dbReference type="ARBA" id="ARBA00022741"/>
    </source>
</evidence>
<keyword evidence="9" id="KW-0289">Folate biosynthesis</keyword>
<comment type="function">
    <text evidence="10">Catalyzes the transfer of pyrophosphate from adenosine triphosphate (ATP) to 6-hydroxymethyl-7,8-dihydropterin, an enzymatic step in folate biosynthesis pathway.</text>
</comment>
<keyword evidence="5 14" id="KW-0808">Transferase</keyword>
<keyword evidence="7" id="KW-0418">Kinase</keyword>
<dbReference type="EC" id="2.7.6.3" evidence="3"/>
<dbReference type="Gene3D" id="3.30.70.560">
    <property type="entry name" value="7,8-Dihydro-6-hydroxymethylpterin-pyrophosphokinase HPPK"/>
    <property type="match status" value="1"/>
</dbReference>